<evidence type="ECO:0000313" key="6">
    <source>
        <dbReference type="Proteomes" id="UP001358417"/>
    </source>
</evidence>
<dbReference type="EMBL" id="JAVRRD010000008">
    <property type="protein sequence ID" value="KAK5055913.1"/>
    <property type="molecule type" value="Genomic_DNA"/>
</dbReference>
<keyword evidence="6" id="KW-1185">Reference proteome</keyword>
<gene>
    <name evidence="5" type="ORF">LTR84_012463</name>
</gene>
<dbReference type="Proteomes" id="UP001358417">
    <property type="component" value="Unassembled WGS sequence"/>
</dbReference>
<dbReference type="InterPro" id="IPR013154">
    <property type="entry name" value="ADH-like_N"/>
</dbReference>
<feature type="domain" description="Alcohol dehydrogenase-like N-terminal" evidence="4">
    <location>
        <begin position="44"/>
        <end position="138"/>
    </location>
</feature>
<dbReference type="PANTHER" id="PTHR48106">
    <property type="entry name" value="QUINONE OXIDOREDUCTASE PIG3-RELATED"/>
    <property type="match status" value="1"/>
</dbReference>
<comment type="caution">
    <text evidence="5">The sequence shown here is derived from an EMBL/GenBank/DDBJ whole genome shotgun (WGS) entry which is preliminary data.</text>
</comment>
<dbReference type="GO" id="GO:0070402">
    <property type="term" value="F:NADPH binding"/>
    <property type="evidence" value="ECO:0007669"/>
    <property type="project" value="TreeGrafter"/>
</dbReference>
<dbReference type="RefSeq" id="XP_064707883.1">
    <property type="nucleotide sequence ID" value="XM_064855983.1"/>
</dbReference>
<name>A0AAV9NFC1_9EURO</name>
<evidence type="ECO:0000313" key="5">
    <source>
        <dbReference type="EMBL" id="KAK5055913.1"/>
    </source>
</evidence>
<dbReference type="PANTHER" id="PTHR48106:SF18">
    <property type="entry name" value="QUINONE OXIDOREDUCTASE PIG3"/>
    <property type="match status" value="1"/>
</dbReference>
<keyword evidence="3" id="KW-1133">Transmembrane helix</keyword>
<keyword evidence="3" id="KW-0472">Membrane</keyword>
<feature type="transmembrane region" description="Helical" evidence="3">
    <location>
        <begin position="137"/>
        <end position="159"/>
    </location>
</feature>
<keyword evidence="2" id="KW-0560">Oxidoreductase</keyword>
<dbReference type="Gene3D" id="3.40.50.720">
    <property type="entry name" value="NAD(P)-binding Rossmann-like Domain"/>
    <property type="match status" value="1"/>
</dbReference>
<proteinExistence type="predicted"/>
<dbReference type="Gene3D" id="3.90.180.10">
    <property type="entry name" value="Medium-chain alcohol dehydrogenases, catalytic domain"/>
    <property type="match status" value="1"/>
</dbReference>
<dbReference type="AlphaFoldDB" id="A0AAV9NFC1"/>
<dbReference type="GO" id="GO:0016651">
    <property type="term" value="F:oxidoreductase activity, acting on NAD(P)H"/>
    <property type="evidence" value="ECO:0007669"/>
    <property type="project" value="TreeGrafter"/>
</dbReference>
<evidence type="ECO:0000256" key="3">
    <source>
        <dbReference type="SAM" id="Phobius"/>
    </source>
</evidence>
<accession>A0AAV9NFC1</accession>
<organism evidence="5 6">
    <name type="scientific">Exophiala bonariae</name>
    <dbReference type="NCBI Taxonomy" id="1690606"/>
    <lineage>
        <taxon>Eukaryota</taxon>
        <taxon>Fungi</taxon>
        <taxon>Dikarya</taxon>
        <taxon>Ascomycota</taxon>
        <taxon>Pezizomycotina</taxon>
        <taxon>Eurotiomycetes</taxon>
        <taxon>Chaetothyriomycetidae</taxon>
        <taxon>Chaetothyriales</taxon>
        <taxon>Herpotrichiellaceae</taxon>
        <taxon>Exophiala</taxon>
    </lineage>
</organism>
<keyword evidence="1" id="KW-0521">NADP</keyword>
<dbReference type="InterPro" id="IPR011032">
    <property type="entry name" value="GroES-like_sf"/>
</dbReference>
<sequence length="179" mass="18863">MPSWTNHPSGTMAAAELTSPGASPPSACFSYTTAYPRPTVPSSEWTLVRVKALGLNRAELRSRANLPPALPEFNIFQAEYHVDPPKVLGEEFVGVVEEAGAESGFRIGESVAGFIYGGGKAHDGSYAEFTLCHRRRIVVAAVPMSMVTAYGCIVLAGGLERRPEGSTVLVHGGSSSVGV</sequence>
<reference evidence="5 6" key="1">
    <citation type="submission" date="2023-08" db="EMBL/GenBank/DDBJ databases">
        <title>Black Yeasts Isolated from many extreme environments.</title>
        <authorList>
            <person name="Coleine C."/>
            <person name="Stajich J.E."/>
            <person name="Selbmann L."/>
        </authorList>
    </citation>
    <scope>NUCLEOTIDE SEQUENCE [LARGE SCALE GENOMIC DNA]</scope>
    <source>
        <strain evidence="5 6">CCFEE 5792</strain>
    </source>
</reference>
<evidence type="ECO:0000256" key="2">
    <source>
        <dbReference type="ARBA" id="ARBA00023002"/>
    </source>
</evidence>
<evidence type="ECO:0000259" key="4">
    <source>
        <dbReference type="Pfam" id="PF08240"/>
    </source>
</evidence>
<evidence type="ECO:0000256" key="1">
    <source>
        <dbReference type="ARBA" id="ARBA00022857"/>
    </source>
</evidence>
<keyword evidence="3" id="KW-0812">Transmembrane</keyword>
<dbReference type="GeneID" id="89980606"/>
<dbReference type="SUPFAM" id="SSF50129">
    <property type="entry name" value="GroES-like"/>
    <property type="match status" value="1"/>
</dbReference>
<dbReference type="Pfam" id="PF08240">
    <property type="entry name" value="ADH_N"/>
    <property type="match status" value="1"/>
</dbReference>
<protein>
    <recommendedName>
        <fullName evidence="4">Alcohol dehydrogenase-like N-terminal domain-containing protein</fullName>
    </recommendedName>
</protein>